<comment type="caution">
    <text evidence="3">The sequence shown here is derived from an EMBL/GenBank/DDBJ whole genome shotgun (WGS) entry which is preliminary data.</text>
</comment>
<dbReference type="InterPro" id="IPR010982">
    <property type="entry name" value="Lambda_DNA-bd_dom_sf"/>
</dbReference>
<dbReference type="Gene3D" id="1.10.260.40">
    <property type="entry name" value="lambda repressor-like DNA-binding domains"/>
    <property type="match status" value="1"/>
</dbReference>
<feature type="region of interest" description="Disordered" evidence="1">
    <location>
        <begin position="1"/>
        <end position="24"/>
    </location>
</feature>
<sequence>MWDRRPRYRRGERVGQRTATTARQRRLGTELRKMRERAGMSVVEAGQLLGVNRTRISNIEAARFGVSEDRIRTLATIYSCMDRAYVDALVVMNEERVHGWWEDYRGKTPANALDLAELEHHAVAMRSAQIMHVPGLLQTEDYAKAVFSTTTSSPTPTQLRASISYRLRRRDVLDRDDPPQCTFLIHEAALRMEFGGPKVMRAQLEQLIESSQRGNVTVRVVPFSAGGFSSPGMSTLYAFGPVRQLDTVQADTPSGVAFLDTEAHLERYGSILDQMEALALSPEATSDLIRDIAQRL</sequence>
<proteinExistence type="predicted"/>
<dbReference type="EMBL" id="LAKD02000049">
    <property type="protein sequence ID" value="OPF78124.1"/>
    <property type="molecule type" value="Genomic_DNA"/>
</dbReference>
<feature type="domain" description="HTH cro/C1-type" evidence="2">
    <location>
        <begin position="31"/>
        <end position="86"/>
    </location>
</feature>
<organism evidence="3 4">
    <name type="scientific">Streptomyces antioxidans</name>
    <dbReference type="NCBI Taxonomy" id="1507734"/>
    <lineage>
        <taxon>Bacteria</taxon>
        <taxon>Bacillati</taxon>
        <taxon>Actinomycetota</taxon>
        <taxon>Actinomycetes</taxon>
        <taxon>Kitasatosporales</taxon>
        <taxon>Streptomycetaceae</taxon>
        <taxon>Streptomyces</taxon>
    </lineage>
</organism>
<evidence type="ECO:0000256" key="1">
    <source>
        <dbReference type="SAM" id="MobiDB-lite"/>
    </source>
</evidence>
<dbReference type="SMART" id="SM00530">
    <property type="entry name" value="HTH_XRE"/>
    <property type="match status" value="1"/>
</dbReference>
<accession>A0A1V4D335</accession>
<evidence type="ECO:0000259" key="2">
    <source>
        <dbReference type="PROSITE" id="PS50943"/>
    </source>
</evidence>
<dbReference type="InterPro" id="IPR001387">
    <property type="entry name" value="Cro/C1-type_HTH"/>
</dbReference>
<dbReference type="SUPFAM" id="SSF47413">
    <property type="entry name" value="lambda repressor-like DNA-binding domains"/>
    <property type="match status" value="1"/>
</dbReference>
<dbReference type="Proteomes" id="UP000033615">
    <property type="component" value="Unassembled WGS sequence"/>
</dbReference>
<dbReference type="Pfam" id="PF19054">
    <property type="entry name" value="DUF5753"/>
    <property type="match status" value="1"/>
</dbReference>
<dbReference type="PROSITE" id="PS50943">
    <property type="entry name" value="HTH_CROC1"/>
    <property type="match status" value="1"/>
</dbReference>
<dbReference type="GO" id="GO:0003677">
    <property type="term" value="F:DNA binding"/>
    <property type="evidence" value="ECO:0007669"/>
    <property type="project" value="InterPro"/>
</dbReference>
<keyword evidence="4" id="KW-1185">Reference proteome</keyword>
<evidence type="ECO:0000313" key="3">
    <source>
        <dbReference type="EMBL" id="OPF78124.1"/>
    </source>
</evidence>
<protein>
    <submittedName>
        <fullName evidence="3">Transcriptional regulator</fullName>
    </submittedName>
</protein>
<name>A0A1V4D335_9ACTN</name>
<dbReference type="Pfam" id="PF13560">
    <property type="entry name" value="HTH_31"/>
    <property type="match status" value="1"/>
</dbReference>
<evidence type="ECO:0000313" key="4">
    <source>
        <dbReference type="Proteomes" id="UP000033615"/>
    </source>
</evidence>
<gene>
    <name evidence="3" type="ORF">VT50_0220020</name>
</gene>
<reference evidence="3" key="1">
    <citation type="submission" date="2016-12" db="EMBL/GenBank/DDBJ databases">
        <title>Genome sequence of Streptomyces antioxidans MUSC 164.</title>
        <authorList>
            <person name="Lee L.-H."/>
            <person name="Ser H.-L."/>
        </authorList>
    </citation>
    <scope>NUCLEOTIDE SEQUENCE [LARGE SCALE GENOMIC DNA]</scope>
    <source>
        <strain evidence="3">MUSC 164</strain>
    </source>
</reference>
<dbReference type="InterPro" id="IPR043917">
    <property type="entry name" value="DUF5753"/>
</dbReference>
<feature type="compositionally biased region" description="Basic and acidic residues" evidence="1">
    <location>
        <begin position="1"/>
        <end position="15"/>
    </location>
</feature>
<dbReference type="AlphaFoldDB" id="A0A1V4D335"/>
<dbReference type="CDD" id="cd00093">
    <property type="entry name" value="HTH_XRE"/>
    <property type="match status" value="1"/>
</dbReference>